<keyword evidence="3" id="KW-1185">Reference proteome</keyword>
<name>A0A9P0F8P2_BEMTA</name>
<dbReference type="Gene3D" id="3.30.200.20">
    <property type="entry name" value="Phosphorylase Kinase, domain 1"/>
    <property type="match status" value="1"/>
</dbReference>
<dbReference type="PANTHER" id="PTHR12984:SF16">
    <property type="entry name" value="BLACK MATCH, ISOFORM H"/>
    <property type="match status" value="1"/>
</dbReference>
<dbReference type="Gene3D" id="1.10.510.10">
    <property type="entry name" value="Transferase(Phosphotransferase) domain 1"/>
    <property type="match status" value="1"/>
</dbReference>
<gene>
    <name evidence="2" type="ORF">BEMITA_LOCUS12331</name>
</gene>
<organism evidence="2 3">
    <name type="scientific">Bemisia tabaci</name>
    <name type="common">Sweetpotato whitefly</name>
    <name type="synonym">Aleurodes tabaci</name>
    <dbReference type="NCBI Taxonomy" id="7038"/>
    <lineage>
        <taxon>Eukaryota</taxon>
        <taxon>Metazoa</taxon>
        <taxon>Ecdysozoa</taxon>
        <taxon>Arthropoda</taxon>
        <taxon>Hexapoda</taxon>
        <taxon>Insecta</taxon>
        <taxon>Pterygota</taxon>
        <taxon>Neoptera</taxon>
        <taxon>Paraneoptera</taxon>
        <taxon>Hemiptera</taxon>
        <taxon>Sternorrhyncha</taxon>
        <taxon>Aleyrodoidea</taxon>
        <taxon>Aleyrodidae</taxon>
        <taxon>Aleyrodinae</taxon>
        <taxon>Bemisia</taxon>
    </lineage>
</organism>
<protein>
    <recommendedName>
        <fullName evidence="4">Protein kinase domain-containing protein</fullName>
    </recommendedName>
</protein>
<evidence type="ECO:0000256" key="1">
    <source>
        <dbReference type="SAM" id="MobiDB-lite"/>
    </source>
</evidence>
<dbReference type="InterPro" id="IPR011009">
    <property type="entry name" value="Kinase-like_dom_sf"/>
</dbReference>
<dbReference type="Proteomes" id="UP001152759">
    <property type="component" value="Chromosome 8"/>
</dbReference>
<dbReference type="InterPro" id="IPR051177">
    <property type="entry name" value="CIK-Related_Protein"/>
</dbReference>
<dbReference type="EMBL" id="OU963869">
    <property type="protein sequence ID" value="CAH0393983.1"/>
    <property type="molecule type" value="Genomic_DNA"/>
</dbReference>
<evidence type="ECO:0008006" key="4">
    <source>
        <dbReference type="Google" id="ProtNLM"/>
    </source>
</evidence>
<feature type="region of interest" description="Disordered" evidence="1">
    <location>
        <begin position="181"/>
        <end position="202"/>
    </location>
</feature>
<evidence type="ECO:0000313" key="3">
    <source>
        <dbReference type="Proteomes" id="UP001152759"/>
    </source>
</evidence>
<dbReference type="AlphaFoldDB" id="A0A9P0F8P2"/>
<evidence type="ECO:0000313" key="2">
    <source>
        <dbReference type="EMBL" id="CAH0393983.1"/>
    </source>
</evidence>
<reference evidence="2" key="1">
    <citation type="submission" date="2021-12" db="EMBL/GenBank/DDBJ databases">
        <authorList>
            <person name="King R."/>
        </authorList>
    </citation>
    <scope>NUCLEOTIDE SEQUENCE</scope>
</reference>
<dbReference type="PANTHER" id="PTHR12984">
    <property type="entry name" value="SCY1-RELATED S/T PROTEIN KINASE-LIKE"/>
    <property type="match status" value="1"/>
</dbReference>
<dbReference type="SUPFAM" id="SSF56112">
    <property type="entry name" value="Protein kinase-like (PK-like)"/>
    <property type="match status" value="1"/>
</dbReference>
<accession>A0A9P0F8P2</accession>
<sequence>MVSFVDFKDGSYAFGRIFIKEIHGQVRNMGCAKESCIRNNVKVGVISEELEKRDFKFSKQNYVPNESGIHEPRAWHESVADRAHELKRPDDDLPPRPGSIIAGDEVSIFVFEKRLAEKLHKPKRKETVAEILRGGVRQLERFRHPRILQVVHAIEECSETIAFATEPVMASLANILAYHEHQGTGAGPPETGASAHAQPQHPIPRPPHACDYSFLGIELKYGFLQLTEALSFLHCIGHTLHHNVCPGSIFVNKKGIWKLGGLEFTASSITSLLNVVT</sequence>
<proteinExistence type="predicted"/>